<dbReference type="Pfam" id="PF00078">
    <property type="entry name" value="RVT_1"/>
    <property type="match status" value="1"/>
</dbReference>
<sequence length="438" mass="51308">METQLVKIAQLAKERPKEQFTSLIHLLSKETLYMCHQELAGNKAVGVDEVTKAMYEEDLHANLSNLHQALRTRAFKPQPVRRVYIPKPGSKKMRLLGIPAYEDKIVQLAVSKILSAIYEQDFLNSSFGFRPGRGCHESLRMLHTTIMTKKINWVVDADIAGFFDNVDHKWMMKCLEVRIKDRKLLQLIQRMLKAGMMEEGILRQTVQGTPQGGIISPVLANIYLHYVLDLWFEKRMRKRFRGQTQIVRYADDFVCCFQSEGEARNYYLQLKDRLKKFNLEIEPGKSKIIEFGQFAAQNKKRKGEDKPETFDFLGFTHYCSKSRNGKFRVKRQTSRKKLQAALNRMKEWIKANRALQVKLLLEQLKAKLIGHYRYYGITDNGPMLSRYWYGTMRLLFKWLNRRSQRNSYTWDKFLLLMKANPLPTPRIYASVFDGRASV</sequence>
<keyword evidence="2" id="KW-0695">RNA-directed DNA polymerase</keyword>
<dbReference type="InterPro" id="IPR043502">
    <property type="entry name" value="DNA/RNA_pol_sf"/>
</dbReference>
<dbReference type="CDD" id="cd01651">
    <property type="entry name" value="RT_G2_intron"/>
    <property type="match status" value="1"/>
</dbReference>
<evidence type="ECO:0000313" key="2">
    <source>
        <dbReference type="EMBL" id="ANS77237.1"/>
    </source>
</evidence>
<dbReference type="GO" id="GO:0003964">
    <property type="term" value="F:RNA-directed DNA polymerase activity"/>
    <property type="evidence" value="ECO:0007669"/>
    <property type="project" value="UniProtKB-KW"/>
</dbReference>
<dbReference type="EMBL" id="CP014167">
    <property type="protein sequence ID" value="ANS77237.1"/>
    <property type="molecule type" value="Genomic_DNA"/>
</dbReference>
<keyword evidence="2" id="KW-0808">Transferase</keyword>
<name>A0A1B1N746_9BACL</name>
<feature type="domain" description="Reverse transcriptase" evidence="1">
    <location>
        <begin position="66"/>
        <end position="317"/>
    </location>
</feature>
<dbReference type="OrthoDB" id="9793236at2"/>
<dbReference type="PANTHER" id="PTHR34047">
    <property type="entry name" value="NUCLEAR INTRON MATURASE 1, MITOCHONDRIAL-RELATED"/>
    <property type="match status" value="1"/>
</dbReference>
<dbReference type="InterPro" id="IPR051083">
    <property type="entry name" value="GrpII_Intron_Splice-Mob/Def"/>
</dbReference>
<dbReference type="Proteomes" id="UP000092573">
    <property type="component" value="Chromosome"/>
</dbReference>
<dbReference type="AlphaFoldDB" id="A0A1B1N746"/>
<keyword evidence="3" id="KW-1185">Reference proteome</keyword>
<gene>
    <name evidence="2" type="ORF">AWM70_13190</name>
</gene>
<accession>A0A1B1N746</accession>
<dbReference type="NCBIfam" id="TIGR04416">
    <property type="entry name" value="group_II_RT_mat"/>
    <property type="match status" value="1"/>
</dbReference>
<protein>
    <submittedName>
        <fullName evidence="2">Group II intron reverse transcriptase/maturase</fullName>
    </submittedName>
</protein>
<dbReference type="KEGG" id="pyg:AWM70_13190"/>
<keyword evidence="2" id="KW-0548">Nucleotidyltransferase</keyword>
<dbReference type="SUPFAM" id="SSF56672">
    <property type="entry name" value="DNA/RNA polymerases"/>
    <property type="match status" value="1"/>
</dbReference>
<dbReference type="RefSeq" id="WP_068700659.1">
    <property type="nucleotide sequence ID" value="NZ_CP014167.1"/>
</dbReference>
<dbReference type="PROSITE" id="PS50878">
    <property type="entry name" value="RT_POL"/>
    <property type="match status" value="1"/>
</dbReference>
<dbReference type="InterPro" id="IPR030931">
    <property type="entry name" value="Group_II_RT_mat"/>
</dbReference>
<proteinExistence type="predicted"/>
<evidence type="ECO:0000259" key="1">
    <source>
        <dbReference type="PROSITE" id="PS50878"/>
    </source>
</evidence>
<dbReference type="InterPro" id="IPR000477">
    <property type="entry name" value="RT_dom"/>
</dbReference>
<evidence type="ECO:0000313" key="3">
    <source>
        <dbReference type="Proteomes" id="UP000092573"/>
    </source>
</evidence>
<reference evidence="2 3" key="1">
    <citation type="submission" date="2016-01" db="EMBL/GenBank/DDBJ databases">
        <title>Complete Genome Sequence of Paenibacillus yonginensis DCY84, a novel Plant Growth-Promoting Bacteria with Elicitation of Induced Systemic Resistance.</title>
        <authorList>
            <person name="Kim Y.J."/>
            <person name="Yang D.C."/>
            <person name="Sukweenadhi J."/>
        </authorList>
    </citation>
    <scope>NUCLEOTIDE SEQUENCE [LARGE SCALE GENOMIC DNA]</scope>
    <source>
        <strain evidence="2 3">DCY84</strain>
    </source>
</reference>
<dbReference type="PANTHER" id="PTHR34047:SF8">
    <property type="entry name" value="PROTEIN YKFC"/>
    <property type="match status" value="1"/>
</dbReference>
<organism evidence="2 3">
    <name type="scientific">Paenibacillus yonginensis</name>
    <dbReference type="NCBI Taxonomy" id="1462996"/>
    <lineage>
        <taxon>Bacteria</taxon>
        <taxon>Bacillati</taxon>
        <taxon>Bacillota</taxon>
        <taxon>Bacilli</taxon>
        <taxon>Bacillales</taxon>
        <taxon>Paenibacillaceae</taxon>
        <taxon>Paenibacillus</taxon>
    </lineage>
</organism>